<organism evidence="1 2">
    <name type="scientific">Halorientalis persicus</name>
    <dbReference type="NCBI Taxonomy" id="1367881"/>
    <lineage>
        <taxon>Archaea</taxon>
        <taxon>Methanobacteriati</taxon>
        <taxon>Methanobacteriota</taxon>
        <taxon>Stenosarchaea group</taxon>
        <taxon>Halobacteria</taxon>
        <taxon>Halobacteriales</taxon>
        <taxon>Haloarculaceae</taxon>
        <taxon>Halorientalis</taxon>
    </lineage>
</organism>
<accession>A0A1H8S3Q3</accession>
<dbReference type="Pfam" id="PF20126">
    <property type="entry name" value="TumE"/>
    <property type="match status" value="1"/>
</dbReference>
<keyword evidence="2" id="KW-1185">Reference proteome</keyword>
<dbReference type="RefSeq" id="WP_092662198.1">
    <property type="nucleotide sequence ID" value="NZ_FOCX01000017.1"/>
</dbReference>
<protein>
    <submittedName>
        <fullName evidence="1">Uncharacterized protein</fullName>
    </submittedName>
</protein>
<evidence type="ECO:0000313" key="1">
    <source>
        <dbReference type="EMBL" id="SEO73290.1"/>
    </source>
</evidence>
<sequence length="102" mass="11919">MPASVVYRDESEKPDGSRYEMVAWRVPMNEDFPQGLKYSFQYMDADGNTLLRYDNAPYHLDVGRHHRHTPEGDITKLEFTGLSDLIADFQTEVTEIYEQRTD</sequence>
<evidence type="ECO:0000313" key="2">
    <source>
        <dbReference type="Proteomes" id="UP000198775"/>
    </source>
</evidence>
<gene>
    <name evidence="1" type="ORF">SAMN05216388_1017140</name>
</gene>
<dbReference type="InterPro" id="IPR045397">
    <property type="entry name" value="TumE-like"/>
</dbReference>
<dbReference type="EMBL" id="FOCX01000017">
    <property type="protein sequence ID" value="SEO73290.1"/>
    <property type="molecule type" value="Genomic_DNA"/>
</dbReference>
<name>A0A1H8S3Q3_9EURY</name>
<dbReference type="Proteomes" id="UP000198775">
    <property type="component" value="Unassembled WGS sequence"/>
</dbReference>
<proteinExistence type="predicted"/>
<dbReference type="OrthoDB" id="294990at2157"/>
<reference evidence="2" key="1">
    <citation type="submission" date="2016-10" db="EMBL/GenBank/DDBJ databases">
        <authorList>
            <person name="Varghese N."/>
            <person name="Submissions S."/>
        </authorList>
    </citation>
    <scope>NUCLEOTIDE SEQUENCE [LARGE SCALE GENOMIC DNA]</scope>
    <source>
        <strain evidence="2">IBRC-M 10043</strain>
    </source>
</reference>
<dbReference type="AlphaFoldDB" id="A0A1H8S3Q3"/>